<accession>A0A8X6GB74</accession>
<dbReference type="EMBL" id="BMAO01005384">
    <property type="protein sequence ID" value="GFR01141.1"/>
    <property type="molecule type" value="Genomic_DNA"/>
</dbReference>
<name>A0A8X6GB74_TRICU</name>
<evidence type="ECO:0000313" key="1">
    <source>
        <dbReference type="EMBL" id="GFR01141.1"/>
    </source>
</evidence>
<evidence type="ECO:0000313" key="2">
    <source>
        <dbReference type="Proteomes" id="UP000887116"/>
    </source>
</evidence>
<comment type="caution">
    <text evidence="1">The sequence shown here is derived from an EMBL/GenBank/DDBJ whole genome shotgun (WGS) entry which is preliminary data.</text>
</comment>
<protein>
    <submittedName>
        <fullName evidence="1">Uncharacterized protein</fullName>
    </submittedName>
</protein>
<reference evidence="1" key="1">
    <citation type="submission" date="2020-07" db="EMBL/GenBank/DDBJ databases">
        <title>Multicomponent nature underlies the extraordinary mechanical properties of spider dragline silk.</title>
        <authorList>
            <person name="Kono N."/>
            <person name="Nakamura H."/>
            <person name="Mori M."/>
            <person name="Yoshida Y."/>
            <person name="Ohtoshi R."/>
            <person name="Malay A.D."/>
            <person name="Moran D.A.P."/>
            <person name="Tomita M."/>
            <person name="Numata K."/>
            <person name="Arakawa K."/>
        </authorList>
    </citation>
    <scope>NUCLEOTIDE SEQUENCE</scope>
</reference>
<proteinExistence type="predicted"/>
<sequence length="457" mass="54406">MAVFDRLPVLSLRQMAMTKVAITVCLDPEILDFVKDYGCASFVFPSKETHLYLNAKCPVEENWMWKDIMVEKIKSKFSYLHRTRRNATETDDCEPKNNVLPFANWEELVEERISSFLLPQLLQHELLDVVRSVSIEIDKWIKDHTKDWRLSPVLARCVQYDFQWNLHGKIDRGRTARKLIFNEKLDIEDRYLFAILYSLVDKMANREQVPHEIVEKYLNIYENGWSTLIGNVEFEYISRHKCFINMSSDIKCVFLTSLLMEECAQYEDFIFYISHMRDEEKKRVFKSCFFYILLPLLDWPLQCEFLKAAEHLLPYFTESYFLLMLDLIIYERIMMRRKDFNYIDLLKGFWSLSPSSLKESIKTHSIYEPLMFIVNFPVGEMFPNQQLLEMYTCSDLRFTSCGAKYGLMRQKMPIDVIKCYSQSTFGTFPAITFIHLFIFDKDSKTKHDQSRVPVRRE</sequence>
<gene>
    <name evidence="1" type="primary">NCL1_40015</name>
    <name evidence="1" type="ORF">TNCT_238111</name>
</gene>
<dbReference type="OrthoDB" id="10380004at2759"/>
<organism evidence="1 2">
    <name type="scientific">Trichonephila clavata</name>
    <name type="common">Joro spider</name>
    <name type="synonym">Nephila clavata</name>
    <dbReference type="NCBI Taxonomy" id="2740835"/>
    <lineage>
        <taxon>Eukaryota</taxon>
        <taxon>Metazoa</taxon>
        <taxon>Ecdysozoa</taxon>
        <taxon>Arthropoda</taxon>
        <taxon>Chelicerata</taxon>
        <taxon>Arachnida</taxon>
        <taxon>Araneae</taxon>
        <taxon>Araneomorphae</taxon>
        <taxon>Entelegynae</taxon>
        <taxon>Araneoidea</taxon>
        <taxon>Nephilidae</taxon>
        <taxon>Trichonephila</taxon>
    </lineage>
</organism>
<dbReference type="AlphaFoldDB" id="A0A8X6GB74"/>
<keyword evidence="2" id="KW-1185">Reference proteome</keyword>
<dbReference type="Proteomes" id="UP000887116">
    <property type="component" value="Unassembled WGS sequence"/>
</dbReference>